<dbReference type="PANTHER" id="PTHR33112:SF15">
    <property type="entry name" value="HETEROKARYON INCOMPATIBILITY DOMAIN-CONTAINING PROTEIN"/>
    <property type="match status" value="1"/>
</dbReference>
<evidence type="ECO:0000313" key="3">
    <source>
        <dbReference type="Proteomes" id="UP001480595"/>
    </source>
</evidence>
<name>A0ABR1U989_9PEZI</name>
<protein>
    <submittedName>
        <fullName evidence="2">HET-domain-containing protein</fullName>
    </submittedName>
</protein>
<accession>A0ABR1U989</accession>
<organism evidence="2 3">
    <name type="scientific">Apiospora phragmitis</name>
    <dbReference type="NCBI Taxonomy" id="2905665"/>
    <lineage>
        <taxon>Eukaryota</taxon>
        <taxon>Fungi</taxon>
        <taxon>Dikarya</taxon>
        <taxon>Ascomycota</taxon>
        <taxon>Pezizomycotina</taxon>
        <taxon>Sordariomycetes</taxon>
        <taxon>Xylariomycetidae</taxon>
        <taxon>Amphisphaeriales</taxon>
        <taxon>Apiosporaceae</taxon>
        <taxon>Apiospora</taxon>
    </lineage>
</organism>
<reference evidence="2 3" key="1">
    <citation type="submission" date="2023-01" db="EMBL/GenBank/DDBJ databases">
        <title>Analysis of 21 Apiospora genomes using comparative genomics revels a genus with tremendous synthesis potential of carbohydrate active enzymes and secondary metabolites.</title>
        <authorList>
            <person name="Sorensen T."/>
        </authorList>
    </citation>
    <scope>NUCLEOTIDE SEQUENCE [LARGE SCALE GENOMIC DNA]</scope>
    <source>
        <strain evidence="2 3">CBS 135458</strain>
    </source>
</reference>
<sequence length="731" mass="82005">MDSPSHATDTAATNDLLWEWYKDYSAPNLDRDKKDQDDWSLLIRSVHNDEFDNEIDDSIRSAGSYADVKEGFCATCRHGLAEWPCEPDRYPVGLWQVNTLELAAASRGGCKLCAFFLSQMRDRRYLDTFRSIEVRLGKLNIRGAKSYLLLGGNMNKGHLDQLLLAYPGKQMSDESRFHPYSVPLCTIGVIPHPHTTSIGNIDLFGTLSMWLKRCDESHSQCQYGKALERPRRLVSIGGEAIKVIETELLPVLPRYATLSYCWGRAEFTMLTMETLAAFEKGICLLDLPKTQQDAINIAKRLDIDYIWIDALCIIQRQQDHTDWLCESGRMRSIYGGAYVNIAAYSAINVHQGCFVKPKDYISGLYVPIGGSKRSNSQILFDHAAHWKTCSGTNLSKRAWAFQERLLALRTICFGEYGVAWECRSTFATACMPDGLDAAVGFIYKLVCPEYEEWNWDSLVMNYSGAEMTVSSDYLPALAGVARRHSELMKDQYLASMWRNQLINQLLWHVHNAGERPSWRAPTWSWASVDSRVLPDPFKRGTKSETERAFSTVLDVWTRPSGPDIFGAVSGGELTMLCSALVAGSIHLSSTGTAGTTIAVAGDAKVSMEDSQDPISIHLDCVHYIRDEADAAVYLLPVRDGPSKHVYKTPKDKKFHPYIILGGLVLQRIKASPGRFRRIGSFLSYAEPQTLSYRKELLRVIEKVGASTAASECTRVQPSPEDAEMKYVIVIE</sequence>
<dbReference type="Proteomes" id="UP001480595">
    <property type="component" value="Unassembled WGS sequence"/>
</dbReference>
<comment type="caution">
    <text evidence="2">The sequence shown here is derived from an EMBL/GenBank/DDBJ whole genome shotgun (WGS) entry which is preliminary data.</text>
</comment>
<dbReference type="RefSeq" id="XP_066713311.1">
    <property type="nucleotide sequence ID" value="XM_066861141.1"/>
</dbReference>
<dbReference type="PANTHER" id="PTHR33112">
    <property type="entry name" value="DOMAIN PROTEIN, PUTATIVE-RELATED"/>
    <property type="match status" value="1"/>
</dbReference>
<feature type="domain" description="Heterokaryon incompatibility" evidence="1">
    <location>
        <begin position="255"/>
        <end position="403"/>
    </location>
</feature>
<keyword evidence="3" id="KW-1185">Reference proteome</keyword>
<dbReference type="GeneID" id="92094204"/>
<evidence type="ECO:0000259" key="1">
    <source>
        <dbReference type="Pfam" id="PF06985"/>
    </source>
</evidence>
<gene>
    <name evidence="2" type="ORF">PG994_009732</name>
</gene>
<proteinExistence type="predicted"/>
<dbReference type="Pfam" id="PF06985">
    <property type="entry name" value="HET"/>
    <property type="match status" value="1"/>
</dbReference>
<dbReference type="InterPro" id="IPR010730">
    <property type="entry name" value="HET"/>
</dbReference>
<evidence type="ECO:0000313" key="2">
    <source>
        <dbReference type="EMBL" id="KAK8054665.1"/>
    </source>
</evidence>
<dbReference type="EMBL" id="JAQQWL010000010">
    <property type="protein sequence ID" value="KAK8054665.1"/>
    <property type="molecule type" value="Genomic_DNA"/>
</dbReference>